<reference evidence="21" key="1">
    <citation type="submission" date="2023-07" db="EMBL/GenBank/DDBJ databases">
        <title>Characterization of two Paracoccaceae strains isolated from Phycosphere and proposal of Xinfangfangia lacusdiani sp. nov.</title>
        <authorList>
            <person name="Deng Y."/>
            <person name="Zhang Y.Q."/>
        </authorList>
    </citation>
    <scope>NUCLEOTIDE SEQUENCE [LARGE SCALE GENOMIC DNA]</scope>
    <source>
        <strain evidence="21">CPCC 101403</strain>
    </source>
</reference>
<keyword evidence="7 15" id="KW-0812">Transmembrane</keyword>
<dbReference type="EMBL" id="JAVRQI010000007">
    <property type="protein sequence ID" value="MDT1062355.1"/>
    <property type="molecule type" value="Genomic_DNA"/>
</dbReference>
<evidence type="ECO:0000256" key="2">
    <source>
        <dbReference type="ARBA" id="ARBA00004651"/>
    </source>
</evidence>
<keyword evidence="4" id="KW-1003">Cell membrane</keyword>
<evidence type="ECO:0000256" key="6">
    <source>
        <dbReference type="ARBA" id="ARBA00022679"/>
    </source>
</evidence>
<dbReference type="PROSITE" id="PS50112">
    <property type="entry name" value="PAS"/>
    <property type="match status" value="2"/>
</dbReference>
<dbReference type="InterPro" id="IPR033479">
    <property type="entry name" value="dCache_1"/>
</dbReference>
<evidence type="ECO:0000256" key="4">
    <source>
        <dbReference type="ARBA" id="ARBA00022475"/>
    </source>
</evidence>
<dbReference type="InterPro" id="IPR013656">
    <property type="entry name" value="PAS_4"/>
</dbReference>
<proteinExistence type="predicted"/>
<dbReference type="Gene3D" id="3.40.50.2300">
    <property type="match status" value="1"/>
</dbReference>
<dbReference type="PANTHER" id="PTHR43065">
    <property type="entry name" value="SENSOR HISTIDINE KINASE"/>
    <property type="match status" value="1"/>
</dbReference>
<evidence type="ECO:0000256" key="5">
    <source>
        <dbReference type="ARBA" id="ARBA00022553"/>
    </source>
</evidence>
<evidence type="ECO:0000259" key="16">
    <source>
        <dbReference type="PROSITE" id="PS50109"/>
    </source>
</evidence>
<dbReference type="Proteomes" id="UP001251085">
    <property type="component" value="Unassembled WGS sequence"/>
</dbReference>
<evidence type="ECO:0000313" key="21">
    <source>
        <dbReference type="Proteomes" id="UP001251085"/>
    </source>
</evidence>
<evidence type="ECO:0000256" key="12">
    <source>
        <dbReference type="ARBA" id="ARBA00023012"/>
    </source>
</evidence>
<evidence type="ECO:0000256" key="8">
    <source>
        <dbReference type="ARBA" id="ARBA00022741"/>
    </source>
</evidence>
<feature type="domain" description="PAC" evidence="19">
    <location>
        <begin position="620"/>
        <end position="670"/>
    </location>
</feature>
<dbReference type="InterPro" id="IPR004358">
    <property type="entry name" value="Sig_transdc_His_kin-like_C"/>
</dbReference>
<feature type="transmembrane region" description="Helical" evidence="15">
    <location>
        <begin position="337"/>
        <end position="358"/>
    </location>
</feature>
<dbReference type="InterPro" id="IPR000700">
    <property type="entry name" value="PAS-assoc_C"/>
</dbReference>
<protein>
    <recommendedName>
        <fullName evidence="3">histidine kinase</fullName>
        <ecNumber evidence="3">2.7.13.3</ecNumber>
    </recommendedName>
</protein>
<dbReference type="SUPFAM" id="SSF47384">
    <property type="entry name" value="Homodimeric domain of signal transducing histidine kinase"/>
    <property type="match status" value="1"/>
</dbReference>
<feature type="domain" description="Histidine kinase" evidence="16">
    <location>
        <begin position="690"/>
        <end position="901"/>
    </location>
</feature>
<keyword evidence="6" id="KW-0808">Transferase</keyword>
<dbReference type="Gene3D" id="3.30.450.20">
    <property type="entry name" value="PAS domain"/>
    <property type="match status" value="3"/>
</dbReference>
<name>A0ABU3EDP0_9RHOB</name>
<dbReference type="Gene3D" id="1.10.287.130">
    <property type="match status" value="1"/>
</dbReference>
<dbReference type="InterPro" id="IPR005467">
    <property type="entry name" value="His_kinase_dom"/>
</dbReference>
<evidence type="ECO:0000259" key="19">
    <source>
        <dbReference type="PROSITE" id="PS50113"/>
    </source>
</evidence>
<feature type="domain" description="PAS" evidence="18">
    <location>
        <begin position="410"/>
        <end position="464"/>
    </location>
</feature>
<feature type="modified residue" description="4-aspartylphosphate" evidence="14">
    <location>
        <position position="968"/>
    </location>
</feature>
<dbReference type="Pfam" id="PF02743">
    <property type="entry name" value="dCache_1"/>
    <property type="match status" value="1"/>
</dbReference>
<keyword evidence="13 15" id="KW-0472">Membrane</keyword>
<keyword evidence="12" id="KW-0902">Two-component regulatory system</keyword>
<comment type="catalytic activity">
    <reaction evidence="1">
        <text>ATP + protein L-histidine = ADP + protein N-phospho-L-histidine.</text>
        <dbReference type="EC" id="2.7.13.3"/>
    </reaction>
</comment>
<dbReference type="SMART" id="SM00387">
    <property type="entry name" value="HATPase_c"/>
    <property type="match status" value="1"/>
</dbReference>
<dbReference type="InterPro" id="IPR036890">
    <property type="entry name" value="HATPase_C_sf"/>
</dbReference>
<dbReference type="SUPFAM" id="SSF55785">
    <property type="entry name" value="PYP-like sensor domain (PAS domain)"/>
    <property type="match status" value="2"/>
</dbReference>
<comment type="subcellular location">
    <subcellularLocation>
        <location evidence="2">Cell membrane</location>
        <topology evidence="2">Multi-pass membrane protein</topology>
    </subcellularLocation>
</comment>
<keyword evidence="9" id="KW-0418">Kinase</keyword>
<dbReference type="PRINTS" id="PR00344">
    <property type="entry name" value="BCTRLSENSOR"/>
</dbReference>
<dbReference type="CDD" id="cd18774">
    <property type="entry name" value="PDC2_HK_sensor"/>
    <property type="match status" value="1"/>
</dbReference>
<keyword evidence="5 14" id="KW-0597">Phosphoprotein</keyword>
<dbReference type="SUPFAM" id="SSF55874">
    <property type="entry name" value="ATPase domain of HSP90 chaperone/DNA topoisomerase II/histidine kinase"/>
    <property type="match status" value="1"/>
</dbReference>
<feature type="transmembrane region" description="Helical" evidence="15">
    <location>
        <begin position="16"/>
        <end position="36"/>
    </location>
</feature>
<evidence type="ECO:0000256" key="1">
    <source>
        <dbReference type="ARBA" id="ARBA00000085"/>
    </source>
</evidence>
<dbReference type="NCBIfam" id="TIGR00229">
    <property type="entry name" value="sensory_box"/>
    <property type="match status" value="2"/>
</dbReference>
<dbReference type="SMART" id="SM00091">
    <property type="entry name" value="PAS"/>
    <property type="match status" value="2"/>
</dbReference>
<evidence type="ECO:0000313" key="20">
    <source>
        <dbReference type="EMBL" id="MDT1062355.1"/>
    </source>
</evidence>
<evidence type="ECO:0000256" key="14">
    <source>
        <dbReference type="PROSITE-ProRule" id="PRU00169"/>
    </source>
</evidence>
<evidence type="ECO:0000256" key="15">
    <source>
        <dbReference type="SAM" id="Phobius"/>
    </source>
</evidence>
<evidence type="ECO:0000256" key="9">
    <source>
        <dbReference type="ARBA" id="ARBA00022777"/>
    </source>
</evidence>
<dbReference type="InterPro" id="IPR001789">
    <property type="entry name" value="Sig_transdc_resp-reg_receiver"/>
</dbReference>
<dbReference type="CDD" id="cd12913">
    <property type="entry name" value="PDC1_MCP_like"/>
    <property type="match status" value="1"/>
</dbReference>
<dbReference type="InterPro" id="IPR011006">
    <property type="entry name" value="CheY-like_superfamily"/>
</dbReference>
<dbReference type="InterPro" id="IPR035965">
    <property type="entry name" value="PAS-like_dom_sf"/>
</dbReference>
<feature type="domain" description="Response regulatory" evidence="17">
    <location>
        <begin position="919"/>
        <end position="1036"/>
    </location>
</feature>
<sequence length="1044" mass="112734">MNGQAQGPAQRLRRQFGWLMLAAAVPLVSAMLFLGWREFGAARTAILKDLENAQGLRRARLEQIVDVVDTHVDTMRAFVAQNLTHEGTLPEYAEPLDWPGETRDPAASQGLVMGDPARMTPAIRREITAVTPLFALARAMQASRPYLRWSYFFSDSRGFVAIYPWSDPSAMIDPADPHKSLQGYFDYPLYTLGLPVNDPEKSAYWSPVYVDAGGAGLMVTYAAPVWSGGRFRGVVGTDVLLSYLSTLLADFPENEGTFAVIDQDGNLIATRDGGAAHAPSPVPARGVFGATDLSPTQGGFDRRGADLVSSDPIAGTPWRLVVTIPNERVGWLALKRLLPFAILLLGLAVLLALVMRAFTRRFVGPAMRLADFGAMPPDQAAAAPVPQGLPAPFRALAAKIGEAARSHVAQTNHLRAMVDGVPLRVAYLDPELVYRDVNAEFLNFLGLARDQVIGHHVAEILGPEVVRQYERVTPAIRRGEFGRFDGWIDYVHHGRRYLQVSVLPYQGGDAQLPGFLTFTLDLTEHRKTQEAALSHLAALTEREERYRSVVASALDAIIVMDEAGVVVEFNPAAERIFGYSAAEAVGRSVGALIVPDEFRAAHEQGLTRYLNGGVARVVGKRVEVRGRNRAGALLPIELTVTEMRLAGQRLFVSHLRDLTEAKRLEREMQEGRDRLYQVEKLSAMGSLLAGVAHELNNPLAIVVAQATLLADKATDPDMQTRGERIRAAADRCGRIVKSFLAMARQKPAQRQLLDIAEVIRTSFEVVGYGLRSSGVETAFDLPDTLPRVLGDRDLLGQVFANLAINAQQALASRPLPRLIRVTARGEGGQIIIRFEDNGPGIAKDLAERVFDPYFTTKAVDVGTGIGLSISRSVIESHGGSIALTQGSLPGACLQVVLPCADGVPQAQPVQPATGGRAMTVLVVDDEPDVGASLAELIAREGHATQCTTSPQEALAMLGKTRFDAMFTDLRMPGMDGADLARQALLLQPGLKGRIVAVTGAILTNLGSMAPGMEQGLILLEKPFSTEEVALALQTLAAGNASHAP</sequence>
<dbReference type="EC" id="2.7.13.3" evidence="3"/>
<dbReference type="InterPro" id="IPR036097">
    <property type="entry name" value="HisK_dim/P_sf"/>
</dbReference>
<dbReference type="PROSITE" id="PS50110">
    <property type="entry name" value="RESPONSE_REGULATORY"/>
    <property type="match status" value="1"/>
</dbReference>
<dbReference type="PROSITE" id="PS50109">
    <property type="entry name" value="HIS_KIN"/>
    <property type="match status" value="1"/>
</dbReference>
<dbReference type="Pfam" id="PF08448">
    <property type="entry name" value="PAS_4"/>
    <property type="match status" value="1"/>
</dbReference>
<keyword evidence="8" id="KW-0547">Nucleotide-binding</keyword>
<dbReference type="Pfam" id="PF00989">
    <property type="entry name" value="PAS"/>
    <property type="match status" value="1"/>
</dbReference>
<dbReference type="Gene3D" id="3.30.565.10">
    <property type="entry name" value="Histidine kinase-like ATPase, C-terminal domain"/>
    <property type="match status" value="1"/>
</dbReference>
<keyword evidence="10" id="KW-0067">ATP-binding</keyword>
<accession>A0ABU3EDP0</accession>
<evidence type="ECO:0000256" key="10">
    <source>
        <dbReference type="ARBA" id="ARBA00022840"/>
    </source>
</evidence>
<evidence type="ECO:0000256" key="13">
    <source>
        <dbReference type="ARBA" id="ARBA00023136"/>
    </source>
</evidence>
<dbReference type="SMART" id="SM00388">
    <property type="entry name" value="HisKA"/>
    <property type="match status" value="1"/>
</dbReference>
<evidence type="ECO:0000259" key="17">
    <source>
        <dbReference type="PROSITE" id="PS50110"/>
    </source>
</evidence>
<evidence type="ECO:0000256" key="11">
    <source>
        <dbReference type="ARBA" id="ARBA00022989"/>
    </source>
</evidence>
<dbReference type="InterPro" id="IPR003661">
    <property type="entry name" value="HisK_dim/P_dom"/>
</dbReference>
<dbReference type="InterPro" id="IPR003594">
    <property type="entry name" value="HATPase_dom"/>
</dbReference>
<dbReference type="InterPro" id="IPR013767">
    <property type="entry name" value="PAS_fold"/>
</dbReference>
<dbReference type="SUPFAM" id="SSF52172">
    <property type="entry name" value="CheY-like"/>
    <property type="match status" value="1"/>
</dbReference>
<dbReference type="Pfam" id="PF00512">
    <property type="entry name" value="HisKA"/>
    <property type="match status" value="1"/>
</dbReference>
<dbReference type="PANTHER" id="PTHR43065:SF42">
    <property type="entry name" value="TWO-COMPONENT SENSOR PPRA"/>
    <property type="match status" value="1"/>
</dbReference>
<organism evidence="20 21">
    <name type="scientific">Paracoccus broussonetiae</name>
    <dbReference type="NCBI Taxonomy" id="3075834"/>
    <lineage>
        <taxon>Bacteria</taxon>
        <taxon>Pseudomonadati</taxon>
        <taxon>Pseudomonadota</taxon>
        <taxon>Alphaproteobacteria</taxon>
        <taxon>Rhodobacterales</taxon>
        <taxon>Paracoccaceae</taxon>
        <taxon>Paracoccus</taxon>
    </lineage>
</organism>
<gene>
    <name evidence="20" type="ORF">RM190_10820</name>
</gene>
<comment type="caution">
    <text evidence="20">The sequence shown here is derived from an EMBL/GenBank/DDBJ whole genome shotgun (WGS) entry which is preliminary data.</text>
</comment>
<dbReference type="Pfam" id="PF02518">
    <property type="entry name" value="HATPase_c"/>
    <property type="match status" value="1"/>
</dbReference>
<dbReference type="CDD" id="cd00156">
    <property type="entry name" value="REC"/>
    <property type="match status" value="1"/>
</dbReference>
<keyword evidence="21" id="KW-1185">Reference proteome</keyword>
<dbReference type="Pfam" id="PF00072">
    <property type="entry name" value="Response_reg"/>
    <property type="match status" value="1"/>
</dbReference>
<dbReference type="InterPro" id="IPR000014">
    <property type="entry name" value="PAS"/>
</dbReference>
<dbReference type="CDD" id="cd00130">
    <property type="entry name" value="PAS"/>
    <property type="match status" value="2"/>
</dbReference>
<dbReference type="SMART" id="SM00448">
    <property type="entry name" value="REC"/>
    <property type="match status" value="1"/>
</dbReference>
<dbReference type="CDD" id="cd00082">
    <property type="entry name" value="HisKA"/>
    <property type="match status" value="1"/>
</dbReference>
<dbReference type="RefSeq" id="WP_311759452.1">
    <property type="nucleotide sequence ID" value="NZ_JAVRQI010000007.1"/>
</dbReference>
<keyword evidence="11 15" id="KW-1133">Transmembrane helix</keyword>
<feature type="domain" description="PAS" evidence="18">
    <location>
        <begin position="542"/>
        <end position="613"/>
    </location>
</feature>
<evidence type="ECO:0000256" key="7">
    <source>
        <dbReference type="ARBA" id="ARBA00022692"/>
    </source>
</evidence>
<evidence type="ECO:0000256" key="3">
    <source>
        <dbReference type="ARBA" id="ARBA00012438"/>
    </source>
</evidence>
<dbReference type="PROSITE" id="PS50113">
    <property type="entry name" value="PAC"/>
    <property type="match status" value="1"/>
</dbReference>
<evidence type="ECO:0000259" key="18">
    <source>
        <dbReference type="PROSITE" id="PS50112"/>
    </source>
</evidence>